<name>A0A1Y3CN95_9GAMM</name>
<dbReference type="GO" id="GO:0051999">
    <property type="term" value="P:mannosyl-inositol phosphorylceramide biosynthetic process"/>
    <property type="evidence" value="ECO:0007669"/>
    <property type="project" value="TreeGrafter"/>
</dbReference>
<dbReference type="RefSeq" id="WP_086202211.1">
    <property type="nucleotide sequence ID" value="NZ_NEGB01000001.1"/>
</dbReference>
<dbReference type="GO" id="GO:0016020">
    <property type="term" value="C:membrane"/>
    <property type="evidence" value="ECO:0007669"/>
    <property type="project" value="GOC"/>
</dbReference>
<accession>A0A1Y3CN95</accession>
<dbReference type="Pfam" id="PF05704">
    <property type="entry name" value="Caps_synth"/>
    <property type="match status" value="1"/>
</dbReference>
<dbReference type="STRING" id="1977882.B9T28_01605"/>
<dbReference type="OrthoDB" id="9802881at2"/>
<sequence length="303" mass="35907">MKIFKKIFYLTKFYVMYFYKMREKNPAIDNYADILVLNPLEKPIEIPKKIWIYWEGDFPVFVEKCIENIKRINSNYEVNILNPQNVNQYSDINFAALKSATPQQKADLLRFNLIYLHGGIWLDASIIVYENLDWIQTLLSEKKTDSFAFYRKKNTTNTQYPVLENWLLASVANNPFFKAWFEELYRAIEQGPKKYINTIKQTDVNHADIFQQIGRLEYLVAYVACQKVMRTSFLSITLINCDENAFFYQVNNSWVKEKTLINMAVNYPPDVYPKLIKLAGKERNHLKIYYEKGMYFKGSLLDI</sequence>
<dbReference type="GO" id="GO:0000030">
    <property type="term" value="F:mannosyltransferase activity"/>
    <property type="evidence" value="ECO:0007669"/>
    <property type="project" value="TreeGrafter"/>
</dbReference>
<keyword evidence="2" id="KW-1185">Reference proteome</keyword>
<reference evidence="1 2" key="1">
    <citation type="submission" date="2017-04" db="EMBL/GenBank/DDBJ databases">
        <title>High diversity of culturable Acinetobacter species in natural soil and water ecosystems.</title>
        <authorList>
            <person name="Nemec A."/>
            <person name="Radolfova-Krizova L."/>
        </authorList>
    </citation>
    <scope>NUCLEOTIDE SEQUENCE [LARGE SCALE GENOMIC DNA]</scope>
    <source>
        <strain evidence="1 2">ANC 4999</strain>
    </source>
</reference>
<dbReference type="InterPro" id="IPR029044">
    <property type="entry name" value="Nucleotide-diphossugar_trans"/>
</dbReference>
<proteinExistence type="predicted"/>
<dbReference type="SUPFAM" id="SSF53448">
    <property type="entry name" value="Nucleotide-diphospho-sugar transferases"/>
    <property type="match status" value="1"/>
</dbReference>
<dbReference type="InterPro" id="IPR051706">
    <property type="entry name" value="Glycosyltransferase_domain"/>
</dbReference>
<dbReference type="EMBL" id="NEGB01000001">
    <property type="protein sequence ID" value="OTG67353.1"/>
    <property type="molecule type" value="Genomic_DNA"/>
</dbReference>
<evidence type="ECO:0000313" key="1">
    <source>
        <dbReference type="EMBL" id="OTG67353.1"/>
    </source>
</evidence>
<organism evidence="1 2">
    <name type="scientific">Acinetobacter silvestris</name>
    <dbReference type="NCBI Taxonomy" id="1977882"/>
    <lineage>
        <taxon>Bacteria</taxon>
        <taxon>Pseudomonadati</taxon>
        <taxon>Pseudomonadota</taxon>
        <taxon>Gammaproteobacteria</taxon>
        <taxon>Moraxellales</taxon>
        <taxon>Moraxellaceae</taxon>
        <taxon>Acinetobacter</taxon>
    </lineage>
</organism>
<protein>
    <submittedName>
        <fullName evidence="1">Uncharacterized protein</fullName>
    </submittedName>
</protein>
<dbReference type="PANTHER" id="PTHR32385">
    <property type="entry name" value="MANNOSYL PHOSPHORYLINOSITOL CERAMIDE SYNTHASE"/>
    <property type="match status" value="1"/>
</dbReference>
<evidence type="ECO:0000313" key="2">
    <source>
        <dbReference type="Proteomes" id="UP000242765"/>
    </source>
</evidence>
<gene>
    <name evidence="1" type="ORF">B9T28_01605</name>
</gene>
<dbReference type="Proteomes" id="UP000242765">
    <property type="component" value="Unassembled WGS sequence"/>
</dbReference>
<dbReference type="PANTHER" id="PTHR32385:SF15">
    <property type="entry name" value="INOSITOL PHOSPHOCERAMIDE MANNOSYLTRANSFERASE 1"/>
    <property type="match status" value="1"/>
</dbReference>
<comment type="caution">
    <text evidence="1">The sequence shown here is derived from an EMBL/GenBank/DDBJ whole genome shotgun (WGS) entry which is preliminary data.</text>
</comment>
<dbReference type="AlphaFoldDB" id="A0A1Y3CN95"/>
<dbReference type="Gene3D" id="3.90.550.20">
    <property type="match status" value="1"/>
</dbReference>
<dbReference type="InterPro" id="IPR008441">
    <property type="entry name" value="AfumC-like_glycosyl_Trfase"/>
</dbReference>